<reference evidence="2 3" key="1">
    <citation type="journal article" date="2019" name="ISME J.">
        <title>Genome analyses of uncultured TG2/ZB3 bacteria in 'Margulisbacteria' specifically attached to ectosymbiotic spirochetes of protists in the termite gut.</title>
        <authorList>
            <person name="Utami Y.D."/>
            <person name="Kuwahara H."/>
            <person name="Igai K."/>
            <person name="Murakami T."/>
            <person name="Sugaya K."/>
            <person name="Morikawa T."/>
            <person name="Nagura Y."/>
            <person name="Yuki M."/>
            <person name="Deevong P."/>
            <person name="Inoue T."/>
            <person name="Kihara K."/>
            <person name="Lo N."/>
            <person name="Yamada A."/>
            <person name="Ohkuma M."/>
            <person name="Hongoh Y."/>
        </authorList>
    </citation>
    <scope>NUCLEOTIDE SEQUENCE [LARGE SCALE GENOMIC DNA]</scope>
    <source>
        <strain evidence="2">NkOx7-01</strain>
    </source>
</reference>
<feature type="region of interest" description="Disordered" evidence="1">
    <location>
        <begin position="1"/>
        <end position="76"/>
    </location>
</feature>
<comment type="caution">
    <text evidence="2">The sequence shown here is derived from an EMBL/GenBank/DDBJ whole genome shotgun (WGS) entry which is preliminary data.</text>
</comment>
<evidence type="ECO:0000313" key="2">
    <source>
        <dbReference type="EMBL" id="GBR72816.1"/>
    </source>
</evidence>
<proteinExistence type="predicted"/>
<dbReference type="Proteomes" id="UP000269352">
    <property type="component" value="Unassembled WGS sequence"/>
</dbReference>
<protein>
    <submittedName>
        <fullName evidence="2">Uncharacterized protein</fullName>
    </submittedName>
</protein>
<organism evidence="2 3">
    <name type="scientific">Termititenax aidoneus</name>
    <dbReference type="NCBI Taxonomy" id="2218524"/>
    <lineage>
        <taxon>Bacteria</taxon>
        <taxon>Bacillati</taxon>
        <taxon>Candidatus Margulisiibacteriota</taxon>
        <taxon>Candidatus Termititenacia</taxon>
        <taxon>Candidatus Termititenacales</taxon>
        <taxon>Candidatus Termititenacaceae</taxon>
        <taxon>Candidatus Termititenax</taxon>
    </lineage>
</organism>
<keyword evidence="3" id="KW-1185">Reference proteome</keyword>
<sequence>MCGGGGVAIGNPFGGRPLWDSRGGGSWNPHGISDLEKVLNAGTYEAKNDDEDWNDPAQPGSAKTVYDPETNDSYSPEEYTELLRNRRNAEVKAEQEAYQEQLTQKQLALNTRKSIVLDMRNNNPLRSGQSLIQTTAPATASESDKYKDLPEAIKDEPPVKSPEQNLDALGSALGVMSNKEKLQDLMGADGMRELATKSNLQNSTDPQDKIMLERWQAWQRKKRGTGAIPPGMSIFSAGRRPVMGLMGEIPAEYLL</sequence>
<dbReference type="AlphaFoldDB" id="A0A388T9P9"/>
<name>A0A388T9P9_TERA1</name>
<evidence type="ECO:0000313" key="3">
    <source>
        <dbReference type="Proteomes" id="UP000269352"/>
    </source>
</evidence>
<accession>A0A388T9P9</accession>
<evidence type="ECO:0000256" key="1">
    <source>
        <dbReference type="SAM" id="MobiDB-lite"/>
    </source>
</evidence>
<dbReference type="EMBL" id="BGZN01000002">
    <property type="protein sequence ID" value="GBR72816.1"/>
    <property type="molecule type" value="Genomic_DNA"/>
</dbReference>
<gene>
    <name evidence="2" type="ORF">NO1_0280</name>
</gene>